<evidence type="ECO:0000259" key="2">
    <source>
        <dbReference type="PROSITE" id="PS51332"/>
    </source>
</evidence>
<evidence type="ECO:0000313" key="3">
    <source>
        <dbReference type="EMBL" id="UTR77581.1"/>
    </source>
</evidence>
<dbReference type="InterPro" id="IPR006158">
    <property type="entry name" value="Cobalamin-bd"/>
</dbReference>
<dbReference type="SUPFAM" id="SSF52242">
    <property type="entry name" value="Cobalamin (vitamin B12)-binding domain"/>
    <property type="match status" value="1"/>
</dbReference>
<gene>
    <name evidence="3" type="ORF">NLU04_03500</name>
</gene>
<protein>
    <submittedName>
        <fullName evidence="3">Cobalamin-dependent protein</fullName>
    </submittedName>
</protein>
<feature type="domain" description="B12-binding" evidence="2">
    <location>
        <begin position="30"/>
        <end position="168"/>
    </location>
</feature>
<dbReference type="Gene3D" id="3.40.50.280">
    <property type="entry name" value="Cobalamin-binding domain"/>
    <property type="match status" value="1"/>
</dbReference>
<dbReference type="EMBL" id="CP101397">
    <property type="protein sequence ID" value="UTR77581.1"/>
    <property type="molecule type" value="Genomic_DNA"/>
</dbReference>
<dbReference type="Pfam" id="PF02310">
    <property type="entry name" value="B12-binding"/>
    <property type="match status" value="1"/>
</dbReference>
<dbReference type="RefSeq" id="WP_240324081.1">
    <property type="nucleotide sequence ID" value="NZ_CP024957.1"/>
</dbReference>
<organism evidence="3 4">
    <name type="scientific">Streptomyces cavourensis</name>
    <dbReference type="NCBI Taxonomy" id="67258"/>
    <lineage>
        <taxon>Bacteria</taxon>
        <taxon>Bacillati</taxon>
        <taxon>Actinomycetota</taxon>
        <taxon>Actinomycetes</taxon>
        <taxon>Kitasatosporales</taxon>
        <taxon>Streptomycetaceae</taxon>
        <taxon>Streptomyces</taxon>
    </lineage>
</organism>
<keyword evidence="4" id="KW-1185">Reference proteome</keyword>
<reference evidence="3" key="1">
    <citation type="submission" date="2022-07" db="EMBL/GenBank/DDBJ databases">
        <title>Genomic of Streptomyces cavourensis F2.</title>
        <authorList>
            <person name="Hu S."/>
            <person name="Liang W."/>
        </authorList>
    </citation>
    <scope>NUCLEOTIDE SEQUENCE</scope>
    <source>
        <strain evidence="3">F2</strain>
    </source>
</reference>
<name>A0ABY5F133_9ACTN</name>
<evidence type="ECO:0000313" key="4">
    <source>
        <dbReference type="Proteomes" id="UP001058236"/>
    </source>
</evidence>
<dbReference type="PROSITE" id="PS51332">
    <property type="entry name" value="B12_BINDING"/>
    <property type="match status" value="1"/>
</dbReference>
<dbReference type="CDD" id="cd02065">
    <property type="entry name" value="B12-binding_like"/>
    <property type="match status" value="1"/>
</dbReference>
<feature type="region of interest" description="Disordered" evidence="1">
    <location>
        <begin position="1"/>
        <end position="29"/>
    </location>
</feature>
<dbReference type="InterPro" id="IPR036724">
    <property type="entry name" value="Cobalamin-bd_sf"/>
</dbReference>
<dbReference type="Proteomes" id="UP001058236">
    <property type="component" value="Chromosome"/>
</dbReference>
<sequence length="172" mass="18488">MSSYSVQPLHLNGQAMEPGAAAPATQERPGRRVLVSSVSSDSHTWNLVFLQLLLEEMGHEVTNIGSCVPDELLIEECRRVRPDLVVISSVNGHGALDGSRAVRRLRARPDLRDLPVVIGGKLGVRGADADSYGPELLAAGFDAVFEDGAGIAEFRRYIDTSARPELLTSGAR</sequence>
<proteinExistence type="predicted"/>
<evidence type="ECO:0000256" key="1">
    <source>
        <dbReference type="SAM" id="MobiDB-lite"/>
    </source>
</evidence>
<accession>A0ABY5F133</accession>